<evidence type="ECO:0000313" key="2">
    <source>
        <dbReference type="EMBL" id="KAJ7727762.1"/>
    </source>
</evidence>
<keyword evidence="1" id="KW-1133">Transmembrane helix</keyword>
<sequence length="351" mass="38218">MSSTTISTSTLASRPSFARSKTMPAFRRALSMPSVDKSLASLRKSSMKSLQRISSFRDSQTTSNQVAASTSTASIPVFTTPDYTHAASSCPPAVSPTKRPSFKRAMTPAPVRAMRSAVLATILGFKKTSESPSRKSSVASVASVSSFASSATSRRQPSVCSVESFSSTEDKMTLSLRLHALPSTLLGFITSIIAVILIHMLPAMAANPPKRKPAPRPYEREIFLTEEQELNPARLPPSSTTITPRLSRRLTKTYRRTLRRAARARRASTPHEALAVFFARTPKRVCAKTPMRVDPKTLLSDISLFVYTSPIALPLPKGPAPVVRPARKQRRFTELPTVAEESVNDALCAGW</sequence>
<reference evidence="2" key="1">
    <citation type="submission" date="2023-03" db="EMBL/GenBank/DDBJ databases">
        <title>Massive genome expansion in bonnet fungi (Mycena s.s.) driven by repeated elements and novel gene families across ecological guilds.</title>
        <authorList>
            <consortium name="Lawrence Berkeley National Laboratory"/>
            <person name="Harder C.B."/>
            <person name="Miyauchi S."/>
            <person name="Viragh M."/>
            <person name="Kuo A."/>
            <person name="Thoen E."/>
            <person name="Andreopoulos B."/>
            <person name="Lu D."/>
            <person name="Skrede I."/>
            <person name="Drula E."/>
            <person name="Henrissat B."/>
            <person name="Morin E."/>
            <person name="Kohler A."/>
            <person name="Barry K."/>
            <person name="LaButti K."/>
            <person name="Morin E."/>
            <person name="Salamov A."/>
            <person name="Lipzen A."/>
            <person name="Mereny Z."/>
            <person name="Hegedus B."/>
            <person name="Baldrian P."/>
            <person name="Stursova M."/>
            <person name="Weitz H."/>
            <person name="Taylor A."/>
            <person name="Grigoriev I.V."/>
            <person name="Nagy L.G."/>
            <person name="Martin F."/>
            <person name="Kauserud H."/>
        </authorList>
    </citation>
    <scope>NUCLEOTIDE SEQUENCE</scope>
    <source>
        <strain evidence="2">CBHHK182m</strain>
    </source>
</reference>
<dbReference type="Proteomes" id="UP001215598">
    <property type="component" value="Unassembled WGS sequence"/>
</dbReference>
<organism evidence="2 3">
    <name type="scientific">Mycena metata</name>
    <dbReference type="NCBI Taxonomy" id="1033252"/>
    <lineage>
        <taxon>Eukaryota</taxon>
        <taxon>Fungi</taxon>
        <taxon>Dikarya</taxon>
        <taxon>Basidiomycota</taxon>
        <taxon>Agaricomycotina</taxon>
        <taxon>Agaricomycetes</taxon>
        <taxon>Agaricomycetidae</taxon>
        <taxon>Agaricales</taxon>
        <taxon>Marasmiineae</taxon>
        <taxon>Mycenaceae</taxon>
        <taxon>Mycena</taxon>
    </lineage>
</organism>
<dbReference type="AlphaFoldDB" id="A0AAD7MRL5"/>
<protein>
    <submittedName>
        <fullName evidence="2">Uncharacterized protein</fullName>
    </submittedName>
</protein>
<evidence type="ECO:0000256" key="1">
    <source>
        <dbReference type="SAM" id="Phobius"/>
    </source>
</evidence>
<comment type="caution">
    <text evidence="2">The sequence shown here is derived from an EMBL/GenBank/DDBJ whole genome shotgun (WGS) entry which is preliminary data.</text>
</comment>
<dbReference type="EMBL" id="JARKIB010000177">
    <property type="protein sequence ID" value="KAJ7727762.1"/>
    <property type="molecule type" value="Genomic_DNA"/>
</dbReference>
<proteinExistence type="predicted"/>
<evidence type="ECO:0000313" key="3">
    <source>
        <dbReference type="Proteomes" id="UP001215598"/>
    </source>
</evidence>
<gene>
    <name evidence="2" type="ORF">B0H16DRAFT_1470815</name>
</gene>
<feature type="transmembrane region" description="Helical" evidence="1">
    <location>
        <begin position="185"/>
        <end position="206"/>
    </location>
</feature>
<keyword evidence="1" id="KW-0812">Transmembrane</keyword>
<name>A0AAD7MRL5_9AGAR</name>
<keyword evidence="3" id="KW-1185">Reference proteome</keyword>
<keyword evidence="1" id="KW-0472">Membrane</keyword>
<accession>A0AAD7MRL5</accession>